<gene>
    <name evidence="2" type="ORF">H1Rhizo27417e2655_000002</name>
</gene>
<keyword evidence="1" id="KW-0812">Transmembrane</keyword>
<dbReference type="EMBL" id="MN033395">
    <property type="protein sequence ID" value="QDH87471.1"/>
    <property type="molecule type" value="Genomic_RNA"/>
</dbReference>
<evidence type="ECO:0000256" key="1">
    <source>
        <dbReference type="SAM" id="Phobius"/>
    </source>
</evidence>
<feature type="transmembrane region" description="Helical" evidence="1">
    <location>
        <begin position="54"/>
        <end position="73"/>
    </location>
</feature>
<organism evidence="2">
    <name type="scientific">Leviviridae sp</name>
    <dbReference type="NCBI Taxonomy" id="2027243"/>
    <lineage>
        <taxon>Viruses</taxon>
        <taxon>Riboviria</taxon>
        <taxon>Orthornavirae</taxon>
        <taxon>Lenarviricota</taxon>
        <taxon>Leviviricetes</taxon>
        <taxon>Norzivirales</taxon>
        <taxon>Fiersviridae</taxon>
    </lineage>
</organism>
<reference evidence="2" key="1">
    <citation type="submission" date="2019-05" db="EMBL/GenBank/DDBJ databases">
        <title>Metatranscriptomic reconstruction reveals RNA viruses with the potential to shape carbon cycling in soil.</title>
        <authorList>
            <person name="Starr E.P."/>
            <person name="Nuccio E."/>
            <person name="Pett-Ridge J."/>
            <person name="Banfield J.F."/>
            <person name="Firestone M.K."/>
        </authorList>
    </citation>
    <scope>NUCLEOTIDE SEQUENCE</scope>
    <source>
        <strain evidence="2">H1_Rhizo_27_scaffold_417_e_2655</strain>
    </source>
</reference>
<accession>A0A514D1I8</accession>
<sequence>MSRKQGLAVRAKVRVPTFLPRSEAGTEVLQQELDEAVEEQKDALVFQVYLGRKVAIFLVAMGVQFFYVFRVFISEDSYNLLKAALHSITVP</sequence>
<keyword evidence="1" id="KW-1133">Transmembrane helix</keyword>
<protein>
    <submittedName>
        <fullName evidence="2">Uncharacterized protein</fullName>
    </submittedName>
</protein>
<keyword evidence="1" id="KW-0472">Membrane</keyword>
<proteinExistence type="predicted"/>
<name>A0A514D1I8_9VIRU</name>
<evidence type="ECO:0000313" key="2">
    <source>
        <dbReference type="EMBL" id="QDH87471.1"/>
    </source>
</evidence>